<feature type="transmembrane region" description="Helical" evidence="6">
    <location>
        <begin position="25"/>
        <end position="46"/>
    </location>
</feature>
<keyword evidence="2" id="KW-1003">Cell membrane</keyword>
<evidence type="ECO:0000256" key="6">
    <source>
        <dbReference type="SAM" id="Phobius"/>
    </source>
</evidence>
<protein>
    <submittedName>
        <fullName evidence="7">Cytochrome C oxidase subunit IV family protein</fullName>
    </submittedName>
</protein>
<sequence length="105" mass="11556">MAETKKTGVEQRSMIRKGREGEGKYFGSFVWMLLFTGVSFALVGMNLLPGNLLIPVILLLAALQVLMQLFSFMHLDFKGYLSATVFMGSGCIVAATAIIAMLFWV</sequence>
<comment type="subcellular location">
    <subcellularLocation>
        <location evidence="1">Cell membrane</location>
        <topology evidence="1">Multi-pass membrane protein</topology>
    </subcellularLocation>
</comment>
<keyword evidence="4 6" id="KW-1133">Transmembrane helix</keyword>
<evidence type="ECO:0000256" key="2">
    <source>
        <dbReference type="ARBA" id="ARBA00022475"/>
    </source>
</evidence>
<name>A0ABW4C834_9BACL</name>
<gene>
    <name evidence="7" type="ORF">ACFQ4Y_08105</name>
</gene>
<dbReference type="EMBL" id="JBHTNU010000006">
    <property type="protein sequence ID" value="MFD1426899.1"/>
    <property type="molecule type" value="Genomic_DNA"/>
</dbReference>
<evidence type="ECO:0000256" key="4">
    <source>
        <dbReference type="ARBA" id="ARBA00022989"/>
    </source>
</evidence>
<dbReference type="Proteomes" id="UP001597282">
    <property type="component" value="Unassembled WGS sequence"/>
</dbReference>
<comment type="caution">
    <text evidence="7">The sequence shown here is derived from an EMBL/GenBank/DDBJ whole genome shotgun (WGS) entry which is preliminary data.</text>
</comment>
<evidence type="ECO:0000313" key="8">
    <source>
        <dbReference type="Proteomes" id="UP001597282"/>
    </source>
</evidence>
<evidence type="ECO:0000313" key="7">
    <source>
        <dbReference type="EMBL" id="MFD1426899.1"/>
    </source>
</evidence>
<keyword evidence="3 6" id="KW-0812">Transmembrane</keyword>
<reference evidence="8" key="1">
    <citation type="journal article" date="2019" name="Int. J. Syst. Evol. Microbiol.">
        <title>The Global Catalogue of Microorganisms (GCM) 10K type strain sequencing project: providing services to taxonomists for standard genome sequencing and annotation.</title>
        <authorList>
            <consortium name="The Broad Institute Genomics Platform"/>
            <consortium name="The Broad Institute Genome Sequencing Center for Infectious Disease"/>
            <person name="Wu L."/>
            <person name="Ma J."/>
        </authorList>
    </citation>
    <scope>NUCLEOTIDE SEQUENCE [LARGE SCALE GENOMIC DNA]</scope>
    <source>
        <strain evidence="8">S1</strain>
    </source>
</reference>
<accession>A0ABW4C834</accession>
<dbReference type="InterPro" id="IPR005171">
    <property type="entry name" value="Cyt_c_oxidase_su4_prok"/>
</dbReference>
<dbReference type="Pfam" id="PF03626">
    <property type="entry name" value="COX4_pro"/>
    <property type="match status" value="1"/>
</dbReference>
<dbReference type="RefSeq" id="WP_380164412.1">
    <property type="nucleotide sequence ID" value="NZ_JBHTNU010000006.1"/>
</dbReference>
<evidence type="ECO:0000256" key="1">
    <source>
        <dbReference type="ARBA" id="ARBA00004651"/>
    </source>
</evidence>
<evidence type="ECO:0000256" key="5">
    <source>
        <dbReference type="ARBA" id="ARBA00023136"/>
    </source>
</evidence>
<feature type="transmembrane region" description="Helical" evidence="6">
    <location>
        <begin position="80"/>
        <end position="104"/>
    </location>
</feature>
<keyword evidence="8" id="KW-1185">Reference proteome</keyword>
<feature type="transmembrane region" description="Helical" evidence="6">
    <location>
        <begin position="52"/>
        <end position="73"/>
    </location>
</feature>
<evidence type="ECO:0000256" key="3">
    <source>
        <dbReference type="ARBA" id="ARBA00022692"/>
    </source>
</evidence>
<proteinExistence type="predicted"/>
<organism evidence="7 8">
    <name type="scientific">Kroppenstedtia sanguinis</name>
    <dbReference type="NCBI Taxonomy" id="1380684"/>
    <lineage>
        <taxon>Bacteria</taxon>
        <taxon>Bacillati</taxon>
        <taxon>Bacillota</taxon>
        <taxon>Bacilli</taxon>
        <taxon>Bacillales</taxon>
        <taxon>Thermoactinomycetaceae</taxon>
        <taxon>Kroppenstedtia</taxon>
    </lineage>
</organism>
<keyword evidence="5 6" id="KW-0472">Membrane</keyword>